<sequence length="243" mass="28176">AIWKIVSEISRYAILSHTWIHSIPGEFTYDDWMKEASTLDLSTHPGYQKIVNFCGVALEKYGLTLGWIDTVCIDKSSSSELDESIRSMYKWYENSAVCIAYLAHTSSAQWMSMMDPWFSRGWTLQEFIAPRCLKFHGHKWNQLFKSDKLNDKADLEVQEKIRQIMKTDMHELNNPSSVSIWRKMQWAARRHVTREEDIAYSLMGIFKVNMSIAYGEGAQSAFVRLIKEILNSSGTDVIEVLNW</sequence>
<feature type="non-terminal residue" evidence="2">
    <location>
        <position position="243"/>
    </location>
</feature>
<reference evidence="2" key="1">
    <citation type="submission" date="2020-11" db="EMBL/GenBank/DDBJ databases">
        <authorList>
            <consortium name="DOE Joint Genome Institute"/>
            <person name="Ahrendt S."/>
            <person name="Riley R."/>
            <person name="Andreopoulos W."/>
            <person name="Labutti K."/>
            <person name="Pangilinan J."/>
            <person name="Ruiz-Duenas F.J."/>
            <person name="Barrasa J.M."/>
            <person name="Sanchez-Garcia M."/>
            <person name="Camarero S."/>
            <person name="Miyauchi S."/>
            <person name="Serrano A."/>
            <person name="Linde D."/>
            <person name="Babiker R."/>
            <person name="Drula E."/>
            <person name="Ayuso-Fernandez I."/>
            <person name="Pacheco R."/>
            <person name="Padilla G."/>
            <person name="Ferreira P."/>
            <person name="Barriuso J."/>
            <person name="Kellner H."/>
            <person name="Castanera R."/>
            <person name="Alfaro M."/>
            <person name="Ramirez L."/>
            <person name="Pisabarro A.G."/>
            <person name="Kuo A."/>
            <person name="Tritt A."/>
            <person name="Lipzen A."/>
            <person name="He G."/>
            <person name="Yan M."/>
            <person name="Ng V."/>
            <person name="Cullen D."/>
            <person name="Martin F."/>
            <person name="Rosso M.-N."/>
            <person name="Henrissat B."/>
            <person name="Hibbett D."/>
            <person name="Martinez A.T."/>
            <person name="Grigoriev I.V."/>
        </authorList>
    </citation>
    <scope>NUCLEOTIDE SEQUENCE</scope>
    <source>
        <strain evidence="2">CIRM-BRFM 674</strain>
    </source>
</reference>
<feature type="domain" description="Heterokaryon incompatibility" evidence="1">
    <location>
        <begin position="12"/>
        <end position="109"/>
    </location>
</feature>
<accession>A0A9P6CNQ2</accession>
<evidence type="ECO:0000313" key="2">
    <source>
        <dbReference type="EMBL" id="KAF9473107.1"/>
    </source>
</evidence>
<evidence type="ECO:0000259" key="1">
    <source>
        <dbReference type="Pfam" id="PF06985"/>
    </source>
</evidence>
<gene>
    <name evidence="2" type="ORF">BDN70DRAFT_771234</name>
</gene>
<comment type="caution">
    <text evidence="2">The sequence shown here is derived from an EMBL/GenBank/DDBJ whole genome shotgun (WGS) entry which is preliminary data.</text>
</comment>
<dbReference type="PANTHER" id="PTHR10622">
    <property type="entry name" value="HET DOMAIN-CONTAINING PROTEIN"/>
    <property type="match status" value="1"/>
</dbReference>
<dbReference type="Pfam" id="PF06985">
    <property type="entry name" value="HET"/>
    <property type="match status" value="1"/>
</dbReference>
<protein>
    <recommendedName>
        <fullName evidence="1">Heterokaryon incompatibility domain-containing protein</fullName>
    </recommendedName>
</protein>
<keyword evidence="3" id="KW-1185">Reference proteome</keyword>
<dbReference type="Proteomes" id="UP000807469">
    <property type="component" value="Unassembled WGS sequence"/>
</dbReference>
<dbReference type="OrthoDB" id="674604at2759"/>
<name>A0A9P6CNQ2_9AGAR</name>
<proteinExistence type="predicted"/>
<dbReference type="EMBL" id="MU155470">
    <property type="protein sequence ID" value="KAF9473107.1"/>
    <property type="molecule type" value="Genomic_DNA"/>
</dbReference>
<organism evidence="2 3">
    <name type="scientific">Pholiota conissans</name>
    <dbReference type="NCBI Taxonomy" id="109636"/>
    <lineage>
        <taxon>Eukaryota</taxon>
        <taxon>Fungi</taxon>
        <taxon>Dikarya</taxon>
        <taxon>Basidiomycota</taxon>
        <taxon>Agaricomycotina</taxon>
        <taxon>Agaricomycetes</taxon>
        <taxon>Agaricomycetidae</taxon>
        <taxon>Agaricales</taxon>
        <taxon>Agaricineae</taxon>
        <taxon>Strophariaceae</taxon>
        <taxon>Pholiota</taxon>
    </lineage>
</organism>
<dbReference type="InterPro" id="IPR010730">
    <property type="entry name" value="HET"/>
</dbReference>
<feature type="non-terminal residue" evidence="2">
    <location>
        <position position="1"/>
    </location>
</feature>
<dbReference type="PANTHER" id="PTHR10622:SF10">
    <property type="entry name" value="HET DOMAIN-CONTAINING PROTEIN"/>
    <property type="match status" value="1"/>
</dbReference>
<evidence type="ECO:0000313" key="3">
    <source>
        <dbReference type="Proteomes" id="UP000807469"/>
    </source>
</evidence>
<dbReference type="AlphaFoldDB" id="A0A9P6CNQ2"/>